<dbReference type="RefSeq" id="WP_379141713.1">
    <property type="nucleotide sequence ID" value="NZ_JBHUEN010000020.1"/>
</dbReference>
<dbReference type="Pfam" id="PF18928">
    <property type="entry name" value="DUF5677"/>
    <property type="match status" value="1"/>
</dbReference>
<dbReference type="EMBL" id="JBHUEN010000020">
    <property type="protein sequence ID" value="MFD1881675.1"/>
    <property type="molecule type" value="Genomic_DNA"/>
</dbReference>
<evidence type="ECO:0000313" key="1">
    <source>
        <dbReference type="EMBL" id="MFD1881675.1"/>
    </source>
</evidence>
<organism evidence="1 2">
    <name type="scientific">Paracoccus pacificus</name>
    <dbReference type="NCBI Taxonomy" id="1463598"/>
    <lineage>
        <taxon>Bacteria</taxon>
        <taxon>Pseudomonadati</taxon>
        <taxon>Pseudomonadota</taxon>
        <taxon>Alphaproteobacteria</taxon>
        <taxon>Rhodobacterales</taxon>
        <taxon>Paracoccaceae</taxon>
        <taxon>Paracoccus</taxon>
    </lineage>
</organism>
<keyword evidence="2" id="KW-1185">Reference proteome</keyword>
<accession>A0ABW4R6Q7</accession>
<protein>
    <submittedName>
        <fullName evidence="1">DUF5677 domain-containing protein</fullName>
    </submittedName>
</protein>
<reference evidence="2" key="1">
    <citation type="journal article" date="2019" name="Int. J. Syst. Evol. Microbiol.">
        <title>The Global Catalogue of Microorganisms (GCM) 10K type strain sequencing project: providing services to taxonomists for standard genome sequencing and annotation.</title>
        <authorList>
            <consortium name="The Broad Institute Genomics Platform"/>
            <consortium name="The Broad Institute Genome Sequencing Center for Infectious Disease"/>
            <person name="Wu L."/>
            <person name="Ma J."/>
        </authorList>
    </citation>
    <scope>NUCLEOTIDE SEQUENCE [LARGE SCALE GENOMIC DNA]</scope>
    <source>
        <strain evidence="2">CCUG 56029</strain>
    </source>
</reference>
<dbReference type="InterPro" id="IPR043733">
    <property type="entry name" value="DUF5677"/>
</dbReference>
<dbReference type="Proteomes" id="UP001597213">
    <property type="component" value="Unassembled WGS sequence"/>
</dbReference>
<gene>
    <name evidence="1" type="ORF">ACFSCT_08115</name>
</gene>
<evidence type="ECO:0000313" key="2">
    <source>
        <dbReference type="Proteomes" id="UP001597213"/>
    </source>
</evidence>
<proteinExistence type="predicted"/>
<comment type="caution">
    <text evidence="1">The sequence shown here is derived from an EMBL/GenBank/DDBJ whole genome shotgun (WGS) entry which is preliminary data.</text>
</comment>
<sequence length="225" mass="25439">MRLDHHPLTIRDDVTVNSHQILPFGKLEPEITPNGNPDTQQALAWTLKDPRSRAHLYIEDGQGAIKFQIAHQKRALEAATAPNDAAELSQMIKVWSDGLAGQRIEALVEVNLGSWSGLNIRKMAEEAGFIDFYNYVYQPFSSVVHSHWAHVSMFNMIYCQNPAHRWHRGAAIAPASIDLNWLYPASKYLSKMFGHFDNVYGLDPPHVAFELVVSPLSQTMKYTEN</sequence>
<name>A0ABW4R6Q7_9RHOB</name>